<dbReference type="GO" id="GO:0000902">
    <property type="term" value="P:cell morphogenesis"/>
    <property type="evidence" value="ECO:0007669"/>
    <property type="project" value="TreeGrafter"/>
</dbReference>
<keyword evidence="4 14" id="KW-0812">Transmembrane</keyword>
<dbReference type="GO" id="GO:0007043">
    <property type="term" value="P:cell-cell junction assembly"/>
    <property type="evidence" value="ECO:0007669"/>
    <property type="project" value="TreeGrafter"/>
</dbReference>
<dbReference type="Pfam" id="PF01049">
    <property type="entry name" value="CADH_Y-type_LIR"/>
    <property type="match status" value="1"/>
</dbReference>
<feature type="region of interest" description="Disordered" evidence="16">
    <location>
        <begin position="763"/>
        <end position="813"/>
    </location>
</feature>
<dbReference type="Gene3D" id="2.60.40.60">
    <property type="entry name" value="Cadherins"/>
    <property type="match status" value="5"/>
</dbReference>
<name>A0A8T2PKQ7_9TELE</name>
<keyword evidence="12" id="KW-0325">Glycoprotein</keyword>
<evidence type="ECO:0000256" key="8">
    <source>
        <dbReference type="ARBA" id="ARBA00022889"/>
    </source>
</evidence>
<dbReference type="CDD" id="cd11304">
    <property type="entry name" value="Cadherin_repeat"/>
    <property type="match status" value="3"/>
</dbReference>
<evidence type="ECO:0000313" key="20">
    <source>
        <dbReference type="Proteomes" id="UP000824540"/>
    </source>
</evidence>
<dbReference type="Proteomes" id="UP000824540">
    <property type="component" value="Unassembled WGS sequence"/>
</dbReference>
<evidence type="ECO:0000256" key="5">
    <source>
        <dbReference type="ARBA" id="ARBA00022723"/>
    </source>
</evidence>
<dbReference type="GO" id="GO:0008013">
    <property type="term" value="F:beta-catenin binding"/>
    <property type="evidence" value="ECO:0007669"/>
    <property type="project" value="TreeGrafter"/>
</dbReference>
<sequence>MCCHSAVLCPAQRERDRERRKKRDRGPDRRQLALCTHPTGKSGCPWDRSGDRVILLLGVQGGERFKMAPRGLAALCTLVAMIFQVGCIAHLGPQEPSPAVLSPWQSRPDSGGSVGLSRVKRAWIIPPIRVSENSKQIKSDKIFTTEVIYKLEGPGVDQDPKGLFEIEDRTGWIKSLMPLDREQYSTFTLKAFALSPSGERLETPSTIEIVVLDQNDNRPNFTQDQFVGHVPEFSVPGTAVTNISATDADDPSTENAVLSFSIIDQESIPPFRINKTMFGINNKTGMIYIRDVGLDREVVEGFSLTLQVADMSGMGLSNVGHAIIHIIDINNHVPRFSPVTYSMTAVENRQIDDIGRVNATDRDVPGTVNWRAKYTVAKGDPYGHFSIRTDAETNQGILSVVKPLDYESQMEYELVLTVENEAPLSPKAPQEPISSATVTITVANENEAPRFRVDPLKLNVPESVDPGTVLARNIVEEPDNKNLRFEVQFDPEKWLSINPETGVIMARRKFNLRSPYVRNNIYHAVIKVTDTDAASVSSSATVEITLRETNDHAPLLVPQKGTVCSDASVTSGLLLTAIDYDLPPQAEPFSFLLPDEVTAANWTIIQVNETHAVLQPLVEMDSGLYFIRVSVSDAGKPTLSDVHFVNVTLCDCDVVGDCEAVAAVLLGVGAGLSFVALLIIIGMLLLLAVVMANCKSRPVKKGVLLVGDSEDDIRDNIVNYDEQGGGEEDENGYNMEQLRNPNAFIPPPAPALALTSFSPPLSTVPKGKQPLRKDAPQNVLPSYPSYPRKPPSDPTDIKDFINDGVDAADKDPNVPPYDTALIYDYEGDSSLAGSLSSIASGSSEGDQDYDYLNDWGPRFRKLANMFGPD</sequence>
<dbReference type="PROSITE" id="PS50268">
    <property type="entry name" value="CADHERIN_2"/>
    <property type="match status" value="4"/>
</dbReference>
<feature type="domain" description="Cadherin" evidence="18">
    <location>
        <begin position="337"/>
        <end position="451"/>
    </location>
</feature>
<evidence type="ECO:0000313" key="19">
    <source>
        <dbReference type="EMBL" id="KAG9352476.1"/>
    </source>
</evidence>
<comment type="function">
    <text evidence="15">Cadherins are calcium-dependent cell adhesion proteins.</text>
</comment>
<dbReference type="InterPro" id="IPR039808">
    <property type="entry name" value="Cadherin"/>
</dbReference>
<dbReference type="InterPro" id="IPR000233">
    <property type="entry name" value="Cadherin_Y-type_LIR"/>
</dbReference>
<dbReference type="SUPFAM" id="SSF49313">
    <property type="entry name" value="Cadherin-like"/>
    <property type="match status" value="5"/>
</dbReference>
<dbReference type="GO" id="GO:0060027">
    <property type="term" value="P:convergent extension involved in gastrulation"/>
    <property type="evidence" value="ECO:0007669"/>
    <property type="project" value="UniProtKB-ARBA"/>
</dbReference>
<keyword evidence="9" id="KW-0965">Cell junction</keyword>
<feature type="region of interest" description="Disordered" evidence="16">
    <location>
        <begin position="14"/>
        <end position="33"/>
    </location>
</feature>
<keyword evidence="20" id="KW-1185">Reference proteome</keyword>
<dbReference type="GO" id="GO:0001841">
    <property type="term" value="P:neural tube formation"/>
    <property type="evidence" value="ECO:0007669"/>
    <property type="project" value="UniProtKB-ARBA"/>
</dbReference>
<feature type="compositionally biased region" description="Basic and acidic residues" evidence="16">
    <location>
        <begin position="795"/>
        <end position="812"/>
    </location>
</feature>
<dbReference type="AlphaFoldDB" id="A0A8T2PKQ7"/>
<dbReference type="GO" id="GO:0030010">
    <property type="term" value="P:establishment of cell polarity"/>
    <property type="evidence" value="ECO:0007669"/>
    <property type="project" value="UniProtKB-ARBA"/>
</dbReference>
<dbReference type="FunFam" id="2.60.40.60:FF:000011">
    <property type="entry name" value="Cadherin 1"/>
    <property type="match status" value="1"/>
</dbReference>
<evidence type="ECO:0000256" key="16">
    <source>
        <dbReference type="SAM" id="MobiDB-lite"/>
    </source>
</evidence>
<dbReference type="Pfam" id="PF00028">
    <property type="entry name" value="Cadherin"/>
    <property type="match status" value="3"/>
</dbReference>
<dbReference type="GO" id="GO:0005912">
    <property type="term" value="C:adherens junction"/>
    <property type="evidence" value="ECO:0007669"/>
    <property type="project" value="UniProtKB-SubCell"/>
</dbReference>
<dbReference type="GO" id="GO:0045296">
    <property type="term" value="F:cadherin binding"/>
    <property type="evidence" value="ECO:0007669"/>
    <property type="project" value="TreeGrafter"/>
</dbReference>
<evidence type="ECO:0000256" key="12">
    <source>
        <dbReference type="ARBA" id="ARBA00023180"/>
    </source>
</evidence>
<evidence type="ECO:0000259" key="18">
    <source>
        <dbReference type="PROSITE" id="PS50268"/>
    </source>
</evidence>
<organism evidence="19 20">
    <name type="scientific">Albula glossodonta</name>
    <name type="common">roundjaw bonefish</name>
    <dbReference type="NCBI Taxonomy" id="121402"/>
    <lineage>
        <taxon>Eukaryota</taxon>
        <taxon>Metazoa</taxon>
        <taxon>Chordata</taxon>
        <taxon>Craniata</taxon>
        <taxon>Vertebrata</taxon>
        <taxon>Euteleostomi</taxon>
        <taxon>Actinopterygii</taxon>
        <taxon>Neopterygii</taxon>
        <taxon>Teleostei</taxon>
        <taxon>Albuliformes</taxon>
        <taxon>Albulidae</taxon>
        <taxon>Albula</taxon>
    </lineage>
</organism>
<evidence type="ECO:0000256" key="10">
    <source>
        <dbReference type="ARBA" id="ARBA00022989"/>
    </source>
</evidence>
<evidence type="ECO:0000256" key="2">
    <source>
        <dbReference type="ARBA" id="ARBA00004536"/>
    </source>
</evidence>
<dbReference type="FunFam" id="2.60.40.60:FF:000022">
    <property type="entry name" value="Cadherin 2"/>
    <property type="match status" value="1"/>
</dbReference>
<dbReference type="GO" id="GO:0044331">
    <property type="term" value="P:cell-cell adhesion mediated by cadherin"/>
    <property type="evidence" value="ECO:0007669"/>
    <property type="project" value="TreeGrafter"/>
</dbReference>
<evidence type="ECO:0000256" key="4">
    <source>
        <dbReference type="ARBA" id="ARBA00022692"/>
    </source>
</evidence>
<keyword evidence="7 13" id="KW-0106">Calcium</keyword>
<evidence type="ECO:0000256" key="6">
    <source>
        <dbReference type="ARBA" id="ARBA00022737"/>
    </source>
</evidence>
<proteinExistence type="predicted"/>
<gene>
    <name evidence="19" type="ORF">JZ751_020890</name>
</gene>
<evidence type="ECO:0000256" key="14">
    <source>
        <dbReference type="RuleBase" id="RU003318"/>
    </source>
</evidence>
<keyword evidence="10 17" id="KW-1133">Transmembrane helix</keyword>
<dbReference type="SMART" id="SM00112">
    <property type="entry name" value="CA"/>
    <property type="match status" value="5"/>
</dbReference>
<dbReference type="InterPro" id="IPR020894">
    <property type="entry name" value="Cadherin_CS"/>
</dbReference>
<reference evidence="19" key="1">
    <citation type="thesis" date="2021" institute="BYU ScholarsArchive" country="Provo, UT, USA">
        <title>Applications of and Algorithms for Genome Assembly and Genomic Analyses with an Emphasis on Marine Teleosts.</title>
        <authorList>
            <person name="Pickett B.D."/>
        </authorList>
    </citation>
    <scope>NUCLEOTIDE SEQUENCE</scope>
    <source>
        <strain evidence="19">HI-2016</strain>
    </source>
</reference>
<feature type="domain" description="Cadherin" evidence="18">
    <location>
        <begin position="222"/>
        <end position="336"/>
    </location>
</feature>
<dbReference type="PANTHER" id="PTHR24027">
    <property type="entry name" value="CADHERIN-23"/>
    <property type="match status" value="1"/>
</dbReference>
<accession>A0A8T2PKQ7</accession>
<dbReference type="GO" id="GO:0007398">
    <property type="term" value="P:ectoderm development"/>
    <property type="evidence" value="ECO:0007669"/>
    <property type="project" value="UniProtKB-ARBA"/>
</dbReference>
<dbReference type="FunFam" id="4.10.900.10:FF:000001">
    <property type="entry name" value="Cadherin 2"/>
    <property type="match status" value="1"/>
</dbReference>
<dbReference type="GO" id="GO:0001764">
    <property type="term" value="P:neuron migration"/>
    <property type="evidence" value="ECO:0007669"/>
    <property type="project" value="UniProtKB-ARBA"/>
</dbReference>
<comment type="caution">
    <text evidence="19">The sequence shown here is derived from an EMBL/GenBank/DDBJ whole genome shotgun (WGS) entry which is preliminary data.</text>
</comment>
<feature type="domain" description="Cadherin" evidence="18">
    <location>
        <begin position="140"/>
        <end position="221"/>
    </location>
</feature>
<keyword evidence="6" id="KW-0677">Repeat</keyword>
<dbReference type="FunFam" id="2.60.40.60:FF:000019">
    <property type="entry name" value="Cadherin 2"/>
    <property type="match status" value="1"/>
</dbReference>
<dbReference type="PROSITE" id="PS00232">
    <property type="entry name" value="CADHERIN_1"/>
    <property type="match status" value="1"/>
</dbReference>
<evidence type="ECO:0000256" key="17">
    <source>
        <dbReference type="SAM" id="Phobius"/>
    </source>
</evidence>
<dbReference type="GO" id="GO:0016339">
    <property type="term" value="P:calcium-dependent cell-cell adhesion via plasma membrane cell adhesion molecules"/>
    <property type="evidence" value="ECO:0007669"/>
    <property type="project" value="TreeGrafter"/>
</dbReference>
<feature type="transmembrane region" description="Helical" evidence="17">
    <location>
        <begin position="660"/>
        <end position="691"/>
    </location>
</feature>
<dbReference type="InterPro" id="IPR002126">
    <property type="entry name" value="Cadherin-like_dom"/>
</dbReference>
<evidence type="ECO:0000256" key="3">
    <source>
        <dbReference type="ARBA" id="ARBA00022475"/>
    </source>
</evidence>
<evidence type="ECO:0000256" key="1">
    <source>
        <dbReference type="ARBA" id="ARBA00004251"/>
    </source>
</evidence>
<evidence type="ECO:0000256" key="15">
    <source>
        <dbReference type="RuleBase" id="RU004357"/>
    </source>
</evidence>
<evidence type="ECO:0000256" key="13">
    <source>
        <dbReference type="PROSITE-ProRule" id="PRU00043"/>
    </source>
</evidence>
<keyword evidence="11 17" id="KW-0472">Membrane</keyword>
<dbReference type="GO" id="GO:0016342">
    <property type="term" value="C:catenin complex"/>
    <property type="evidence" value="ECO:0007669"/>
    <property type="project" value="TreeGrafter"/>
</dbReference>
<keyword evidence="3" id="KW-1003">Cell membrane</keyword>
<dbReference type="GO" id="GO:0034332">
    <property type="term" value="P:adherens junction organization"/>
    <property type="evidence" value="ECO:0007669"/>
    <property type="project" value="UniProtKB-ARBA"/>
</dbReference>
<dbReference type="EMBL" id="JAFBMS010000005">
    <property type="protein sequence ID" value="KAG9352476.1"/>
    <property type="molecule type" value="Genomic_DNA"/>
</dbReference>
<evidence type="ECO:0000256" key="11">
    <source>
        <dbReference type="ARBA" id="ARBA00023136"/>
    </source>
</evidence>
<dbReference type="GO" id="GO:0042074">
    <property type="term" value="P:cell migration involved in gastrulation"/>
    <property type="evidence" value="ECO:0007669"/>
    <property type="project" value="UniProtKB-ARBA"/>
</dbReference>
<dbReference type="PRINTS" id="PR00205">
    <property type="entry name" value="CADHERIN"/>
</dbReference>
<dbReference type="OrthoDB" id="6079678at2759"/>
<keyword evidence="5" id="KW-0479">Metal-binding</keyword>
<dbReference type="GO" id="GO:0005509">
    <property type="term" value="F:calcium ion binding"/>
    <property type="evidence" value="ECO:0007669"/>
    <property type="project" value="UniProtKB-UniRule"/>
</dbReference>
<keyword evidence="8 14" id="KW-0130">Cell adhesion</keyword>
<dbReference type="InterPro" id="IPR027397">
    <property type="entry name" value="Catenin-bd_sf"/>
</dbReference>
<dbReference type="GO" id="GO:0007156">
    <property type="term" value="P:homophilic cell adhesion via plasma membrane adhesion molecules"/>
    <property type="evidence" value="ECO:0007669"/>
    <property type="project" value="InterPro"/>
</dbReference>
<dbReference type="GO" id="GO:0007498">
    <property type="term" value="P:mesoderm development"/>
    <property type="evidence" value="ECO:0007669"/>
    <property type="project" value="UniProtKB-ARBA"/>
</dbReference>
<dbReference type="InterPro" id="IPR015919">
    <property type="entry name" value="Cadherin-like_sf"/>
</dbReference>
<evidence type="ECO:0000256" key="9">
    <source>
        <dbReference type="ARBA" id="ARBA00022949"/>
    </source>
</evidence>
<comment type="subcellular location">
    <subcellularLocation>
        <location evidence="2">Cell junction</location>
        <location evidence="2">Adherens junction</location>
    </subcellularLocation>
    <subcellularLocation>
        <location evidence="1 14">Cell membrane</location>
        <topology evidence="1 14">Single-pass type I membrane protein</topology>
    </subcellularLocation>
</comment>
<protein>
    <recommendedName>
        <fullName evidence="18">Cadherin domain-containing protein</fullName>
    </recommendedName>
</protein>
<evidence type="ECO:0000256" key="7">
    <source>
        <dbReference type="ARBA" id="ARBA00022837"/>
    </source>
</evidence>
<dbReference type="PANTHER" id="PTHR24027:SF300">
    <property type="entry name" value="CADHERIN-15"/>
    <property type="match status" value="1"/>
</dbReference>
<dbReference type="Gene3D" id="4.10.900.10">
    <property type="entry name" value="TCF3-CBD (Catenin binding domain)"/>
    <property type="match status" value="1"/>
</dbReference>
<feature type="domain" description="Cadherin" evidence="18">
    <location>
        <begin position="452"/>
        <end position="556"/>
    </location>
</feature>